<sequence length="512" mass="56732">MKEKPVQHLIEDTSVDTTAAPSDDDAKRLESLGYKQEFDREISLFVQAGFAFSCMGVLPNWLVGFAGTMNAGGPMSLFWGFVVVAPFVTLIALAMSELFSAFPVNGGVYSWCYLLSSPEWGPLMSWICGYIFLAGQLSTAMTLAYSLGEYIIATWNIANTYQIDNQGANIGIYVAVLILGITVNACGLKFNAWLNRVMIGWVTIGTLIIVIATPLMAPTHPSGKWVFSEFQNYTGWDNVGLVFLLGMSQAGWCLIGYENGAHLAEGTRNASRSGPFGILFSIVGAVVQALVLCIGTLFSIQDVKELQESSFPVATLFLRATNREMAVFFLVIVTVTQFGCLCNIMLAEAQLMWSMSRDKCMPYHHFWYKLHSKRRIPLRIMILQAFICAIVILPSLGSKVYWSAIMSTAIICINVSYGLPYVCRLIWSRDKLPKGPFNLGRWSIPINIAAVTWVVFFSVVLCFPSTNPVNPITMNWSCLMVGAAFLLSLVFWFTYGREHYQGPVQTLQGDSK</sequence>
<dbReference type="EMBL" id="JARTCD010000077">
    <property type="protein sequence ID" value="KAJ8653501.1"/>
    <property type="molecule type" value="Genomic_DNA"/>
</dbReference>
<dbReference type="RefSeq" id="XP_058338415.1">
    <property type="nucleotide sequence ID" value="XM_058490803.1"/>
</dbReference>
<evidence type="ECO:0000256" key="2">
    <source>
        <dbReference type="ARBA" id="ARBA00022448"/>
    </source>
</evidence>
<gene>
    <name evidence="7" type="ORF">O0I10_010829</name>
</gene>
<feature type="transmembrane region" description="Helical" evidence="6">
    <location>
        <begin position="78"/>
        <end position="102"/>
    </location>
</feature>
<keyword evidence="4 6" id="KW-1133">Transmembrane helix</keyword>
<accession>A0AAD7UWP1</accession>
<comment type="caution">
    <text evidence="7">The sequence shown here is derived from an EMBL/GenBank/DDBJ whole genome shotgun (WGS) entry which is preliminary data.</text>
</comment>
<evidence type="ECO:0000256" key="1">
    <source>
        <dbReference type="ARBA" id="ARBA00004141"/>
    </source>
</evidence>
<comment type="subcellular location">
    <subcellularLocation>
        <location evidence="1">Membrane</location>
        <topology evidence="1">Multi-pass membrane protein</topology>
    </subcellularLocation>
</comment>
<reference evidence="7 8" key="1">
    <citation type="submission" date="2023-03" db="EMBL/GenBank/DDBJ databases">
        <title>Genome sequence of Lichtheimia ornata CBS 291.66.</title>
        <authorList>
            <person name="Mohabir J.T."/>
            <person name="Shea T.P."/>
            <person name="Kurbessoian T."/>
            <person name="Berby B."/>
            <person name="Fontaine J."/>
            <person name="Livny J."/>
            <person name="Gnirke A."/>
            <person name="Stajich J.E."/>
            <person name="Cuomo C.A."/>
        </authorList>
    </citation>
    <scope>NUCLEOTIDE SEQUENCE [LARGE SCALE GENOMIC DNA]</scope>
    <source>
        <strain evidence="7">CBS 291.66</strain>
    </source>
</reference>
<dbReference type="GO" id="GO:0016020">
    <property type="term" value="C:membrane"/>
    <property type="evidence" value="ECO:0007669"/>
    <property type="project" value="UniProtKB-SubCell"/>
</dbReference>
<keyword evidence="8" id="KW-1185">Reference proteome</keyword>
<feature type="transmembrane region" description="Helical" evidence="6">
    <location>
        <begin position="167"/>
        <end position="186"/>
    </location>
</feature>
<dbReference type="Pfam" id="PF13520">
    <property type="entry name" value="AA_permease_2"/>
    <property type="match status" value="1"/>
</dbReference>
<dbReference type="PIRSF" id="PIRSF006060">
    <property type="entry name" value="AA_transporter"/>
    <property type="match status" value="1"/>
</dbReference>
<protein>
    <recommendedName>
        <fullName evidence="9">Amino acid transporter</fullName>
    </recommendedName>
</protein>
<feature type="transmembrane region" description="Helical" evidence="6">
    <location>
        <begin position="239"/>
        <end position="257"/>
    </location>
</feature>
<dbReference type="Proteomes" id="UP001234581">
    <property type="component" value="Unassembled WGS sequence"/>
</dbReference>
<organism evidence="7 8">
    <name type="scientific">Lichtheimia ornata</name>
    <dbReference type="NCBI Taxonomy" id="688661"/>
    <lineage>
        <taxon>Eukaryota</taxon>
        <taxon>Fungi</taxon>
        <taxon>Fungi incertae sedis</taxon>
        <taxon>Mucoromycota</taxon>
        <taxon>Mucoromycotina</taxon>
        <taxon>Mucoromycetes</taxon>
        <taxon>Mucorales</taxon>
        <taxon>Lichtheimiaceae</taxon>
        <taxon>Lichtheimia</taxon>
    </lineage>
</organism>
<evidence type="ECO:0008006" key="9">
    <source>
        <dbReference type="Google" id="ProtNLM"/>
    </source>
</evidence>
<evidence type="ECO:0000256" key="6">
    <source>
        <dbReference type="SAM" id="Phobius"/>
    </source>
</evidence>
<feature type="transmembrane region" description="Helical" evidence="6">
    <location>
        <begin position="472"/>
        <end position="495"/>
    </location>
</feature>
<feature type="transmembrane region" description="Helical" evidence="6">
    <location>
        <begin position="376"/>
        <end position="394"/>
    </location>
</feature>
<evidence type="ECO:0000256" key="3">
    <source>
        <dbReference type="ARBA" id="ARBA00022692"/>
    </source>
</evidence>
<keyword evidence="3 6" id="KW-0812">Transmembrane</keyword>
<feature type="transmembrane region" description="Helical" evidence="6">
    <location>
        <begin position="400"/>
        <end position="423"/>
    </location>
</feature>
<dbReference type="GO" id="GO:0022857">
    <property type="term" value="F:transmembrane transporter activity"/>
    <property type="evidence" value="ECO:0007669"/>
    <property type="project" value="InterPro"/>
</dbReference>
<feature type="transmembrane region" description="Helical" evidence="6">
    <location>
        <begin position="123"/>
        <end position="147"/>
    </location>
</feature>
<dbReference type="PANTHER" id="PTHR45649">
    <property type="entry name" value="AMINO-ACID PERMEASE BAT1"/>
    <property type="match status" value="1"/>
</dbReference>
<keyword evidence="2" id="KW-0813">Transport</keyword>
<evidence type="ECO:0000256" key="5">
    <source>
        <dbReference type="ARBA" id="ARBA00023136"/>
    </source>
</evidence>
<feature type="transmembrane region" description="Helical" evidence="6">
    <location>
        <begin position="325"/>
        <end position="347"/>
    </location>
</feature>
<keyword evidence="5 6" id="KW-0472">Membrane</keyword>
<dbReference type="AlphaFoldDB" id="A0AAD7UWP1"/>
<dbReference type="GeneID" id="83218231"/>
<feature type="transmembrane region" description="Helical" evidence="6">
    <location>
        <begin position="444"/>
        <end position="466"/>
    </location>
</feature>
<evidence type="ECO:0000313" key="8">
    <source>
        <dbReference type="Proteomes" id="UP001234581"/>
    </source>
</evidence>
<name>A0AAD7UWP1_9FUNG</name>
<feature type="transmembrane region" description="Helical" evidence="6">
    <location>
        <begin position="44"/>
        <end position="66"/>
    </location>
</feature>
<evidence type="ECO:0000313" key="7">
    <source>
        <dbReference type="EMBL" id="KAJ8653501.1"/>
    </source>
</evidence>
<dbReference type="InterPro" id="IPR002293">
    <property type="entry name" value="AA/rel_permease1"/>
</dbReference>
<dbReference type="Gene3D" id="1.20.1740.10">
    <property type="entry name" value="Amino acid/polyamine transporter I"/>
    <property type="match status" value="1"/>
</dbReference>
<dbReference type="PANTHER" id="PTHR45649:SF26">
    <property type="entry name" value="OS04G0435100 PROTEIN"/>
    <property type="match status" value="1"/>
</dbReference>
<evidence type="ECO:0000256" key="4">
    <source>
        <dbReference type="ARBA" id="ARBA00022989"/>
    </source>
</evidence>
<proteinExistence type="predicted"/>
<feature type="transmembrane region" description="Helical" evidence="6">
    <location>
        <begin position="278"/>
        <end position="300"/>
    </location>
</feature>
<feature type="transmembrane region" description="Helical" evidence="6">
    <location>
        <begin position="198"/>
        <end position="219"/>
    </location>
</feature>